<organism evidence="1 2">
    <name type="scientific">Pholiota conissans</name>
    <dbReference type="NCBI Taxonomy" id="109636"/>
    <lineage>
        <taxon>Eukaryota</taxon>
        <taxon>Fungi</taxon>
        <taxon>Dikarya</taxon>
        <taxon>Basidiomycota</taxon>
        <taxon>Agaricomycotina</taxon>
        <taxon>Agaricomycetes</taxon>
        <taxon>Agaricomycetidae</taxon>
        <taxon>Agaricales</taxon>
        <taxon>Agaricineae</taxon>
        <taxon>Strophariaceae</taxon>
        <taxon>Pholiota</taxon>
    </lineage>
</organism>
<dbReference type="EMBL" id="MU155579">
    <property type="protein sequence ID" value="KAF9472100.1"/>
    <property type="molecule type" value="Genomic_DNA"/>
</dbReference>
<protein>
    <submittedName>
        <fullName evidence="1">Uncharacterized protein</fullName>
    </submittedName>
</protein>
<keyword evidence="2" id="KW-1185">Reference proteome</keyword>
<reference evidence="1" key="1">
    <citation type="submission" date="2020-11" db="EMBL/GenBank/DDBJ databases">
        <authorList>
            <consortium name="DOE Joint Genome Institute"/>
            <person name="Ahrendt S."/>
            <person name="Riley R."/>
            <person name="Andreopoulos W."/>
            <person name="Labutti K."/>
            <person name="Pangilinan J."/>
            <person name="Ruiz-Duenas F.J."/>
            <person name="Barrasa J.M."/>
            <person name="Sanchez-Garcia M."/>
            <person name="Camarero S."/>
            <person name="Miyauchi S."/>
            <person name="Serrano A."/>
            <person name="Linde D."/>
            <person name="Babiker R."/>
            <person name="Drula E."/>
            <person name="Ayuso-Fernandez I."/>
            <person name="Pacheco R."/>
            <person name="Padilla G."/>
            <person name="Ferreira P."/>
            <person name="Barriuso J."/>
            <person name="Kellner H."/>
            <person name="Castanera R."/>
            <person name="Alfaro M."/>
            <person name="Ramirez L."/>
            <person name="Pisabarro A.G."/>
            <person name="Kuo A."/>
            <person name="Tritt A."/>
            <person name="Lipzen A."/>
            <person name="He G."/>
            <person name="Yan M."/>
            <person name="Ng V."/>
            <person name="Cullen D."/>
            <person name="Martin F."/>
            <person name="Rosso M.-N."/>
            <person name="Henrissat B."/>
            <person name="Hibbett D."/>
            <person name="Martinez A.T."/>
            <person name="Grigoriev I.V."/>
        </authorList>
    </citation>
    <scope>NUCLEOTIDE SEQUENCE</scope>
    <source>
        <strain evidence="1">CIRM-BRFM 674</strain>
    </source>
</reference>
<name>A0A9P5YR01_9AGAR</name>
<comment type="caution">
    <text evidence="1">The sequence shown here is derived from an EMBL/GenBank/DDBJ whole genome shotgun (WGS) entry which is preliminary data.</text>
</comment>
<proteinExistence type="predicted"/>
<gene>
    <name evidence="1" type="ORF">BDN70DRAFT_887405</name>
</gene>
<dbReference type="Proteomes" id="UP000807469">
    <property type="component" value="Unassembled WGS sequence"/>
</dbReference>
<evidence type="ECO:0000313" key="1">
    <source>
        <dbReference type="EMBL" id="KAF9472100.1"/>
    </source>
</evidence>
<evidence type="ECO:0000313" key="2">
    <source>
        <dbReference type="Proteomes" id="UP000807469"/>
    </source>
</evidence>
<sequence length="353" mass="40708">MPPLADILPKLKQLRVAIPKTRRLPPSPQIEREEGMIRALAPPPHSGEIDKECPHESRIDTILRYKLLACDQRSFLTGSAVPDIEPAHILAPIRNDPVRKAEVEKFLTQQRFHCPQSKDFVLDSVENTILLESSLHIQWRDYGTFCFVPAEHDAKAMLAALRESNTQWEYQVRRNCNDNIRPLDLSQPPFKQPHWDVLILRHAFLPEGQKIAITRERDLLVPGAKTEYMMGHVVYKYFKNWTYWERYGDALTASDHWHTLQPFVVENVRQELELPQISSLAMIINAQNKIEQYIEETDGRITHRIQEYADLLSDLVAAIFFVPSCMDNVAESSQDAKAARAHEGVSVDEHFFQ</sequence>
<accession>A0A9P5YR01</accession>
<dbReference type="OrthoDB" id="2984690at2759"/>
<dbReference type="AlphaFoldDB" id="A0A9P5YR01"/>